<name>A0A8C4R2Y6_EPTBU</name>
<evidence type="ECO:0000256" key="6">
    <source>
        <dbReference type="ARBA" id="ARBA00023054"/>
    </source>
</evidence>
<dbReference type="GeneTree" id="ENSGT00530000063722"/>
<dbReference type="GO" id="GO:0005737">
    <property type="term" value="C:cytoplasm"/>
    <property type="evidence" value="ECO:0007669"/>
    <property type="project" value="UniProtKB-SubCell"/>
</dbReference>
<feature type="region of interest" description="Disordered" evidence="9">
    <location>
        <begin position="325"/>
        <end position="353"/>
    </location>
</feature>
<evidence type="ECO:0000256" key="7">
    <source>
        <dbReference type="ARBA" id="ARBA00023136"/>
    </source>
</evidence>
<evidence type="ECO:0000313" key="11">
    <source>
        <dbReference type="Ensembl" id="ENSEBUP00000023974.1"/>
    </source>
</evidence>
<evidence type="ECO:0000256" key="2">
    <source>
        <dbReference type="ARBA" id="ARBA00004496"/>
    </source>
</evidence>
<keyword evidence="3" id="KW-0963">Cytoplasm</keyword>
<accession>A0A8C4R2Y6</accession>
<evidence type="ECO:0000313" key="12">
    <source>
        <dbReference type="Proteomes" id="UP000694388"/>
    </source>
</evidence>
<dbReference type="PANTHER" id="PTHR15352">
    <property type="entry name" value="LYMPHOID-RESTRICTED MEMBRANE PROTEIN, JAW1"/>
    <property type="match status" value="1"/>
</dbReference>
<keyword evidence="4 10" id="KW-0812">Transmembrane</keyword>
<proteinExistence type="predicted"/>
<evidence type="ECO:0000256" key="4">
    <source>
        <dbReference type="ARBA" id="ARBA00022692"/>
    </source>
</evidence>
<dbReference type="Pfam" id="PF05781">
    <property type="entry name" value="MRVI1"/>
    <property type="match status" value="1"/>
</dbReference>
<dbReference type="InterPro" id="IPR008677">
    <property type="entry name" value="MRVI1"/>
</dbReference>
<dbReference type="PANTHER" id="PTHR15352:SF1">
    <property type="entry name" value="KASH5-LIKE COILED-COIL DOMAIN-CONTAINING PROTEIN"/>
    <property type="match status" value="1"/>
</dbReference>
<evidence type="ECO:0000256" key="9">
    <source>
        <dbReference type="SAM" id="MobiDB-lite"/>
    </source>
</evidence>
<reference evidence="11" key="2">
    <citation type="submission" date="2025-09" db="UniProtKB">
        <authorList>
            <consortium name="Ensembl"/>
        </authorList>
    </citation>
    <scope>IDENTIFICATION</scope>
</reference>
<feature type="transmembrane region" description="Helical" evidence="10">
    <location>
        <begin position="727"/>
        <end position="747"/>
    </location>
</feature>
<evidence type="ECO:0008006" key="13">
    <source>
        <dbReference type="Google" id="ProtNLM"/>
    </source>
</evidence>
<keyword evidence="12" id="KW-1185">Reference proteome</keyword>
<keyword evidence="6 8" id="KW-0175">Coiled coil</keyword>
<feature type="compositionally biased region" description="Polar residues" evidence="9">
    <location>
        <begin position="337"/>
        <end position="350"/>
    </location>
</feature>
<protein>
    <recommendedName>
        <fullName evidence="13">Lymphoid-restricted membrane protein</fullName>
    </recommendedName>
</protein>
<evidence type="ECO:0000256" key="8">
    <source>
        <dbReference type="SAM" id="Coils"/>
    </source>
</evidence>
<keyword evidence="7 10" id="KW-0472">Membrane</keyword>
<comment type="subcellular location">
    <subcellularLocation>
        <location evidence="2">Cytoplasm</location>
    </subcellularLocation>
    <subcellularLocation>
        <location evidence="1">Membrane</location>
        <topology evidence="1">Single-pass membrane protein</topology>
    </subcellularLocation>
</comment>
<sequence length="759" mass="84671">MFRSHKVLDLKENVPTVQRRLKRVGFGATCSESDRATCNASRNRRSLTLEGQSHQKSSLFDSIGDPQLKFADAGRDRLFHNALCLEFPLRCCSQSWTILGSTSSCQGGSTGLEEPSGYMSRDSVRPFIGVNKQEVDENLKKWPAWLVEGQKDQCFLGSQNQSLGPEIFSNELLLPTMSFSPPSLPCSQPMPPLTEENNTCIFEDPKNQQGDHINLSSSAPSMSSNPALLCNSTPISYDAARNRPGRLFRLSPVSTTSLASIDTSLEGTKHLSNALFATTARQASGLVSAAHLLKSEGSKSDESIGDKQQKTARCLSGIDFDPNHDHYSDDLDVGSAAESSSISHVGQQAPQEVGECGQHLSLVQLNKGESSPLSSMELQEREHILDWKFESVSQEKYEMTNKTDDGFEKQQRPHGAAANVSDSLLQSLKLQPCSPSLNEQQVETAFTQLSLAFQNDKFTLDKRLRLEARARDLVEEDFEQEIENMKWALQQLELQCQEQVQQELLQQLQQTLQVLHRCSPRLSSQAEMLGAVNQEGRLARAAEVMLLYVEQLRRTCAREQTELSELRRLLHDNTRSSASSADNFDDPLGRNKRCLSMSASSGKQVTARRRMSVAVIPKFSFTSPSTLEQPTRSPNFPFGMETKEEAEQKETIKKGREEKKCLSIETMEKHGLRIEQPLEERGKEELEKQKEQNINLVDDQEKFASLLQAKVEEKWPATLLRPKLFDIFAVSILLIGTALCILGLFLLHRCSGAAVQHPA</sequence>
<feature type="coiled-coil region" evidence="8">
    <location>
        <begin position="475"/>
        <end position="502"/>
    </location>
</feature>
<evidence type="ECO:0000256" key="3">
    <source>
        <dbReference type="ARBA" id="ARBA00022490"/>
    </source>
</evidence>
<keyword evidence="5 10" id="KW-1133">Transmembrane helix</keyword>
<evidence type="ECO:0000256" key="10">
    <source>
        <dbReference type="SAM" id="Phobius"/>
    </source>
</evidence>
<evidence type="ECO:0000256" key="5">
    <source>
        <dbReference type="ARBA" id="ARBA00022989"/>
    </source>
</evidence>
<dbReference type="GO" id="GO:0016020">
    <property type="term" value="C:membrane"/>
    <property type="evidence" value="ECO:0007669"/>
    <property type="project" value="UniProtKB-SubCell"/>
</dbReference>
<dbReference type="Proteomes" id="UP000694388">
    <property type="component" value="Unplaced"/>
</dbReference>
<evidence type="ECO:0000256" key="1">
    <source>
        <dbReference type="ARBA" id="ARBA00004167"/>
    </source>
</evidence>
<dbReference type="Ensembl" id="ENSEBUT00000024550.1">
    <property type="protein sequence ID" value="ENSEBUP00000023974.1"/>
    <property type="gene ID" value="ENSEBUG00000014771.1"/>
</dbReference>
<dbReference type="AlphaFoldDB" id="A0A8C4R2Y6"/>
<reference evidence="11" key="1">
    <citation type="submission" date="2025-08" db="UniProtKB">
        <authorList>
            <consortium name="Ensembl"/>
        </authorList>
    </citation>
    <scope>IDENTIFICATION</scope>
</reference>
<organism evidence="11 12">
    <name type="scientific">Eptatretus burgeri</name>
    <name type="common">Inshore hagfish</name>
    <dbReference type="NCBI Taxonomy" id="7764"/>
    <lineage>
        <taxon>Eukaryota</taxon>
        <taxon>Metazoa</taxon>
        <taxon>Chordata</taxon>
        <taxon>Craniata</taxon>
        <taxon>Vertebrata</taxon>
        <taxon>Cyclostomata</taxon>
        <taxon>Myxini</taxon>
        <taxon>Myxiniformes</taxon>
        <taxon>Myxinidae</taxon>
        <taxon>Eptatretinae</taxon>
        <taxon>Eptatretus</taxon>
    </lineage>
</organism>